<dbReference type="AlphaFoldDB" id="A0A969WBS7"/>
<feature type="compositionally biased region" description="Pro residues" evidence="2">
    <location>
        <begin position="38"/>
        <end position="60"/>
    </location>
</feature>
<dbReference type="PROSITE" id="PS50005">
    <property type="entry name" value="TPR"/>
    <property type="match status" value="1"/>
</dbReference>
<feature type="region of interest" description="Disordered" evidence="2">
    <location>
        <begin position="23"/>
        <end position="64"/>
    </location>
</feature>
<feature type="repeat" description="TPR" evidence="1">
    <location>
        <begin position="73"/>
        <end position="106"/>
    </location>
</feature>
<dbReference type="Gene3D" id="1.25.40.10">
    <property type="entry name" value="Tetratricopeptide repeat domain"/>
    <property type="match status" value="1"/>
</dbReference>
<dbReference type="RefSeq" id="WP_168147808.1">
    <property type="nucleotide sequence ID" value="NZ_JAAVXB010000004.1"/>
</dbReference>
<gene>
    <name evidence="4" type="ORF">G7Y82_09535</name>
</gene>
<dbReference type="PROSITE" id="PS51257">
    <property type="entry name" value="PROKAR_LIPOPROTEIN"/>
    <property type="match status" value="1"/>
</dbReference>
<evidence type="ECO:0000313" key="4">
    <source>
        <dbReference type="EMBL" id="NKF22561.1"/>
    </source>
</evidence>
<keyword evidence="1" id="KW-0802">TPR repeat</keyword>
<feature type="chain" id="PRO_5036878868" evidence="3">
    <location>
        <begin position="22"/>
        <end position="183"/>
    </location>
</feature>
<feature type="compositionally biased region" description="Low complexity" evidence="2">
    <location>
        <begin position="28"/>
        <end position="37"/>
    </location>
</feature>
<dbReference type="SUPFAM" id="SSF48452">
    <property type="entry name" value="TPR-like"/>
    <property type="match status" value="1"/>
</dbReference>
<organism evidence="4 5">
    <name type="scientific">Solimonas marina</name>
    <dbReference type="NCBI Taxonomy" id="2714601"/>
    <lineage>
        <taxon>Bacteria</taxon>
        <taxon>Pseudomonadati</taxon>
        <taxon>Pseudomonadota</taxon>
        <taxon>Gammaproteobacteria</taxon>
        <taxon>Nevskiales</taxon>
        <taxon>Nevskiaceae</taxon>
        <taxon>Solimonas</taxon>
    </lineage>
</organism>
<keyword evidence="3" id="KW-0732">Signal</keyword>
<protein>
    <submittedName>
        <fullName evidence="4">Tetratricopeptide repeat protein</fullName>
    </submittedName>
</protein>
<name>A0A969WBS7_9GAMM</name>
<dbReference type="InterPro" id="IPR019734">
    <property type="entry name" value="TPR_rpt"/>
</dbReference>
<comment type="caution">
    <text evidence="4">The sequence shown here is derived from an EMBL/GenBank/DDBJ whole genome shotgun (WGS) entry which is preliminary data.</text>
</comment>
<dbReference type="Proteomes" id="UP000653472">
    <property type="component" value="Unassembled WGS sequence"/>
</dbReference>
<evidence type="ECO:0000256" key="1">
    <source>
        <dbReference type="PROSITE-ProRule" id="PRU00339"/>
    </source>
</evidence>
<dbReference type="InterPro" id="IPR011990">
    <property type="entry name" value="TPR-like_helical_dom_sf"/>
</dbReference>
<reference evidence="4" key="1">
    <citation type="submission" date="2020-03" db="EMBL/GenBank/DDBJ databases">
        <title>Solimonas marina sp. nov., isolated from deep seawater of the Pacific Ocean.</title>
        <authorList>
            <person name="Liu X."/>
            <person name="Lai Q."/>
            <person name="Sun F."/>
            <person name="Gai Y."/>
            <person name="Li G."/>
            <person name="Shao Z."/>
        </authorList>
    </citation>
    <scope>NUCLEOTIDE SEQUENCE</scope>
    <source>
        <strain evidence="4">C16B3</strain>
    </source>
</reference>
<evidence type="ECO:0000256" key="2">
    <source>
        <dbReference type="SAM" id="MobiDB-lite"/>
    </source>
</evidence>
<dbReference type="Pfam" id="PF14559">
    <property type="entry name" value="TPR_19"/>
    <property type="match status" value="1"/>
</dbReference>
<dbReference type="SMART" id="SM00028">
    <property type="entry name" value="TPR"/>
    <property type="match status" value="2"/>
</dbReference>
<evidence type="ECO:0000313" key="5">
    <source>
        <dbReference type="Proteomes" id="UP000653472"/>
    </source>
</evidence>
<dbReference type="EMBL" id="JAAVXB010000004">
    <property type="protein sequence ID" value="NKF22561.1"/>
    <property type="molecule type" value="Genomic_DNA"/>
</dbReference>
<evidence type="ECO:0000256" key="3">
    <source>
        <dbReference type="SAM" id="SignalP"/>
    </source>
</evidence>
<sequence>MRSKLIVILLVSLLAACQTTTGTHKVYPGTTGPEAEPLTPPPPAVEAKPIEPPPAPPKPVYPQSASEISGAAVTSLMKKANEYRAAGQPDQAAGVLERALRIEPRNYFVWSALGQAYLAQKNYAQAESVAQKSTALARGNYYVALENWKTIQAARMARGDAAGAALAGAQVASLQAQISGGTP</sequence>
<proteinExistence type="predicted"/>
<keyword evidence="5" id="KW-1185">Reference proteome</keyword>
<feature type="signal peptide" evidence="3">
    <location>
        <begin position="1"/>
        <end position="21"/>
    </location>
</feature>
<accession>A0A969WBS7</accession>